<feature type="domain" description="Transposase IS801/IS1294" evidence="1">
    <location>
        <begin position="142"/>
        <end position="311"/>
    </location>
</feature>
<dbReference type="EMBL" id="CACRTV010000042">
    <property type="protein sequence ID" value="VYU19116.1"/>
    <property type="molecule type" value="Genomic_DNA"/>
</dbReference>
<dbReference type="AlphaFoldDB" id="A0A6N3CQ50"/>
<dbReference type="GO" id="GO:0006313">
    <property type="term" value="P:DNA transposition"/>
    <property type="evidence" value="ECO:0007669"/>
    <property type="project" value="InterPro"/>
</dbReference>
<dbReference type="RefSeq" id="WP_156560979.1">
    <property type="nucleotide sequence ID" value="NZ_CACRTV010000042.1"/>
</dbReference>
<dbReference type="GO" id="GO:0003677">
    <property type="term" value="F:DNA binding"/>
    <property type="evidence" value="ECO:0007669"/>
    <property type="project" value="InterPro"/>
</dbReference>
<evidence type="ECO:0000313" key="3">
    <source>
        <dbReference type="EMBL" id="VYU19116.1"/>
    </source>
</evidence>
<dbReference type="Pfam" id="PF14319">
    <property type="entry name" value="Zn_Tnp_IS91"/>
    <property type="match status" value="1"/>
</dbReference>
<dbReference type="GO" id="GO:0004803">
    <property type="term" value="F:transposase activity"/>
    <property type="evidence" value="ECO:0007669"/>
    <property type="project" value="InterPro"/>
</dbReference>
<dbReference type="PANTHER" id="PTHR37023">
    <property type="entry name" value="TRANSPOSASE"/>
    <property type="match status" value="1"/>
</dbReference>
<proteinExistence type="predicted"/>
<name>A0A6N3CQ50_9CLOT</name>
<dbReference type="Pfam" id="PF04986">
    <property type="entry name" value="Y2_Tnp"/>
    <property type="match status" value="1"/>
</dbReference>
<dbReference type="InterPro" id="IPR007069">
    <property type="entry name" value="Transposase_32"/>
</dbReference>
<reference evidence="3" key="1">
    <citation type="submission" date="2019-11" db="EMBL/GenBank/DDBJ databases">
        <authorList>
            <person name="Feng L."/>
        </authorList>
    </citation>
    <scope>NUCLEOTIDE SEQUENCE</scope>
    <source>
        <strain evidence="3">CParaputrificumLFYP93</strain>
    </source>
</reference>
<dbReference type="PANTHER" id="PTHR37023:SF1">
    <property type="entry name" value="ISSOD25 TRANSPOSASE TNPA_ISSOD25"/>
    <property type="match status" value="1"/>
</dbReference>
<gene>
    <name evidence="3" type="ORF">CPLFYP93_01610</name>
</gene>
<accession>A0A6N3CQ50</accession>
<evidence type="ECO:0000259" key="2">
    <source>
        <dbReference type="Pfam" id="PF14319"/>
    </source>
</evidence>
<feature type="domain" description="Transposase zinc-binding" evidence="2">
    <location>
        <begin position="9"/>
        <end position="100"/>
    </location>
</feature>
<organism evidence="3">
    <name type="scientific">Clostridium paraputrificum</name>
    <dbReference type="NCBI Taxonomy" id="29363"/>
    <lineage>
        <taxon>Bacteria</taxon>
        <taxon>Bacillati</taxon>
        <taxon>Bacillota</taxon>
        <taxon>Clostridia</taxon>
        <taxon>Eubacteriales</taxon>
        <taxon>Clostridiaceae</taxon>
        <taxon>Clostridium</taxon>
    </lineage>
</organism>
<sequence length="409" mass="48712">MKKSKIKLILEDHWSDFLKLYNKRIRKNVKDEVNKVLRCKDIRHGYIEFKCDECNVTKKVGFTCKSRFCTSCGKVYTDKWIDNMLGNLINVRHRHIVFTIPEELRKFFRVDRQRLKILPKCAAKAIISWMHKLNKSEEFTPGIVTVIHTFGRDLKWNPHVHMMVTEGGTGKKTEWRHIRYFSYESLRKRWQKVLLDEITAICGNSKIMRTLRNKLYKNNDEGFYVHAKTEIKSAKIAAKYVGRYVGRPAIAESRILEYDGINVTYKYTRHEDNKVVVEKVHAHDFIKKLIVHIPEKNFKLVRYFGIYSRRSKGKHNFIKMIEDKILKLRKSLDKWQYRILVSFGISPCNCPMCNKRMRFYDIVYPKYGSMREYLKNKMLEETKGKLEEALEIYSITRGITYGRINPTLR</sequence>
<protein>
    <submittedName>
        <fullName evidence="3">Transposase</fullName>
    </submittedName>
</protein>
<dbReference type="InterPro" id="IPR026889">
    <property type="entry name" value="Zn_Tnp"/>
</dbReference>
<evidence type="ECO:0000259" key="1">
    <source>
        <dbReference type="Pfam" id="PF04986"/>
    </source>
</evidence>